<dbReference type="Gene3D" id="1.20.1600.10">
    <property type="entry name" value="Outer membrane efflux proteins (OEP)"/>
    <property type="match status" value="1"/>
</dbReference>
<evidence type="ECO:0000256" key="4">
    <source>
        <dbReference type="ARBA" id="ARBA00022452"/>
    </source>
</evidence>
<dbReference type="GO" id="GO:1990281">
    <property type="term" value="C:efflux pump complex"/>
    <property type="evidence" value="ECO:0007669"/>
    <property type="project" value="TreeGrafter"/>
</dbReference>
<accession>A0A521BCE1</accession>
<name>A0A521BCE1_9BACT</name>
<evidence type="ECO:0000256" key="1">
    <source>
        <dbReference type="ARBA" id="ARBA00004442"/>
    </source>
</evidence>
<dbReference type="Proteomes" id="UP000317557">
    <property type="component" value="Unassembled WGS sequence"/>
</dbReference>
<evidence type="ECO:0000256" key="3">
    <source>
        <dbReference type="ARBA" id="ARBA00022448"/>
    </source>
</evidence>
<evidence type="ECO:0000256" key="2">
    <source>
        <dbReference type="ARBA" id="ARBA00007613"/>
    </source>
</evidence>
<protein>
    <submittedName>
        <fullName evidence="8">Outer membrane protein TolC</fullName>
    </submittedName>
</protein>
<dbReference type="PANTHER" id="PTHR30026">
    <property type="entry name" value="OUTER MEMBRANE PROTEIN TOLC"/>
    <property type="match status" value="1"/>
</dbReference>
<evidence type="ECO:0000313" key="9">
    <source>
        <dbReference type="Proteomes" id="UP000317557"/>
    </source>
</evidence>
<dbReference type="GO" id="GO:0009279">
    <property type="term" value="C:cell outer membrane"/>
    <property type="evidence" value="ECO:0007669"/>
    <property type="project" value="UniProtKB-SubCell"/>
</dbReference>
<gene>
    <name evidence="8" type="ORF">SAMN06265219_102169</name>
</gene>
<dbReference type="EMBL" id="FXTP01000002">
    <property type="protein sequence ID" value="SMO44631.1"/>
    <property type="molecule type" value="Genomic_DNA"/>
</dbReference>
<keyword evidence="6" id="KW-0472">Membrane</keyword>
<comment type="similarity">
    <text evidence="2">Belongs to the outer membrane factor (OMF) (TC 1.B.17) family.</text>
</comment>
<dbReference type="SUPFAM" id="SSF56954">
    <property type="entry name" value="Outer membrane efflux proteins (OEP)"/>
    <property type="match status" value="1"/>
</dbReference>
<keyword evidence="7" id="KW-0998">Cell outer membrane</keyword>
<dbReference type="Pfam" id="PF02321">
    <property type="entry name" value="OEP"/>
    <property type="match status" value="2"/>
</dbReference>
<sequence length="497" mass="56606">MTLYTLYAMNKYVFGIVVFVTLFSAHGFAQQSQTLTLEQSIEIAKQNSPLSRAARFSLISAKWRYKSFRADLLPGLTLSGDAPNYNKSIFSNTLDDGTITFSSRTQSEASMALSVNQNIMPTGGVLSVSSGITKLGIFAGENTYLWQSTPLVASFRQPLFQFNSLKWRNRIEPLRYQIAKKQFVEDMEDLAFTVTQSFFDFLLAKINVEVAEFNVTVNDSIYNISRGRFQVGSIAENDLLQSELQYRNAETSLTTARLNFQRAEENFKALLGIDDGIEIEVLPPAEAPELNVDADKALELALKNNSTSLQFRLNEIMANQSFAQAKREAGFSATLQTSYGLNQTSADFDRLYDDPQNRQFFTIGFEIPIFNWGKNTAEIRAARNQQAETANTIAYEKLQFDLSIRSTVREFSQLRDQVELAQISDDIAERRYDVAKNRYLIGKIDVTNLFIAQNEKDAARRSYIQAMRNYWTGYYNLRRLTLYNFEENVPIEYSTDF</sequence>
<dbReference type="PANTHER" id="PTHR30026:SF20">
    <property type="entry name" value="OUTER MEMBRANE PROTEIN TOLC"/>
    <property type="match status" value="1"/>
</dbReference>
<keyword evidence="4" id="KW-1134">Transmembrane beta strand</keyword>
<comment type="subcellular location">
    <subcellularLocation>
        <location evidence="1">Cell outer membrane</location>
    </subcellularLocation>
</comment>
<organism evidence="8 9">
    <name type="scientific">Gracilimonas mengyeensis</name>
    <dbReference type="NCBI Taxonomy" id="1302730"/>
    <lineage>
        <taxon>Bacteria</taxon>
        <taxon>Pseudomonadati</taxon>
        <taxon>Balneolota</taxon>
        <taxon>Balneolia</taxon>
        <taxon>Balneolales</taxon>
        <taxon>Balneolaceae</taxon>
        <taxon>Gracilimonas</taxon>
    </lineage>
</organism>
<dbReference type="GO" id="GO:0015288">
    <property type="term" value="F:porin activity"/>
    <property type="evidence" value="ECO:0007669"/>
    <property type="project" value="TreeGrafter"/>
</dbReference>
<evidence type="ECO:0000256" key="6">
    <source>
        <dbReference type="ARBA" id="ARBA00023136"/>
    </source>
</evidence>
<evidence type="ECO:0000256" key="7">
    <source>
        <dbReference type="ARBA" id="ARBA00023237"/>
    </source>
</evidence>
<proteinExistence type="inferred from homology"/>
<keyword evidence="3" id="KW-0813">Transport</keyword>
<evidence type="ECO:0000256" key="5">
    <source>
        <dbReference type="ARBA" id="ARBA00022692"/>
    </source>
</evidence>
<keyword evidence="9" id="KW-1185">Reference proteome</keyword>
<keyword evidence="5" id="KW-0812">Transmembrane</keyword>
<dbReference type="AlphaFoldDB" id="A0A521BCE1"/>
<dbReference type="InterPro" id="IPR003423">
    <property type="entry name" value="OMP_efflux"/>
</dbReference>
<evidence type="ECO:0000313" key="8">
    <source>
        <dbReference type="EMBL" id="SMO44631.1"/>
    </source>
</evidence>
<dbReference type="InterPro" id="IPR051906">
    <property type="entry name" value="TolC-like"/>
</dbReference>
<dbReference type="GO" id="GO:0015562">
    <property type="term" value="F:efflux transmembrane transporter activity"/>
    <property type="evidence" value="ECO:0007669"/>
    <property type="project" value="InterPro"/>
</dbReference>
<reference evidence="8 9" key="1">
    <citation type="submission" date="2017-05" db="EMBL/GenBank/DDBJ databases">
        <authorList>
            <person name="Varghese N."/>
            <person name="Submissions S."/>
        </authorList>
    </citation>
    <scope>NUCLEOTIDE SEQUENCE [LARGE SCALE GENOMIC DNA]</scope>
    <source>
        <strain evidence="8 9">DSM 21985</strain>
    </source>
</reference>